<dbReference type="FunFam" id="2.20.25.350:FF:000001">
    <property type="entry name" value="Eukaryotic translation initiation factor 5"/>
    <property type="match status" value="1"/>
</dbReference>
<feature type="domain" description="W2" evidence="7">
    <location>
        <begin position="229"/>
        <end position="383"/>
    </location>
</feature>
<dbReference type="RefSeq" id="XP_502531.1">
    <property type="nucleotide sequence ID" value="XM_502531.1"/>
</dbReference>
<dbReference type="GO" id="GO:0005092">
    <property type="term" value="F:GDP-dissociation inhibitor activity"/>
    <property type="evidence" value="ECO:0007669"/>
    <property type="project" value="TreeGrafter"/>
</dbReference>
<gene>
    <name evidence="9" type="ORF">B0I71DRAFT_130912</name>
    <name evidence="8" type="ORF">YALI1_D09504g</name>
</gene>
<dbReference type="KEGG" id="yli:2910894"/>
<dbReference type="AlphaFoldDB" id="A0A1H6Q9K6"/>
<evidence type="ECO:0000256" key="6">
    <source>
        <dbReference type="SAM" id="MobiDB-lite"/>
    </source>
</evidence>
<dbReference type="SMART" id="SM00515">
    <property type="entry name" value="eIF5C"/>
    <property type="match status" value="1"/>
</dbReference>
<dbReference type="InterPro" id="IPR002735">
    <property type="entry name" value="Transl_init_fac_IF2/IF5_dom"/>
</dbReference>
<dbReference type="Proteomes" id="UP000182444">
    <property type="component" value="Chromosome 1D"/>
</dbReference>
<keyword evidence="4" id="KW-0648">Protein biosynthesis</keyword>
<dbReference type="Gene3D" id="3.30.30.170">
    <property type="match status" value="1"/>
</dbReference>
<dbReference type="InterPro" id="IPR003307">
    <property type="entry name" value="W2_domain"/>
</dbReference>
<dbReference type="GO" id="GO:0005829">
    <property type="term" value="C:cytosol"/>
    <property type="evidence" value="ECO:0007669"/>
    <property type="project" value="TreeGrafter"/>
</dbReference>
<dbReference type="SMART" id="SM00653">
    <property type="entry name" value="eIF2B_5"/>
    <property type="match status" value="1"/>
</dbReference>
<name>A0A1H6Q9K6_YARLL</name>
<evidence type="ECO:0000256" key="2">
    <source>
        <dbReference type="ARBA" id="ARBA00022540"/>
    </source>
</evidence>
<dbReference type="InterPro" id="IPR016024">
    <property type="entry name" value="ARM-type_fold"/>
</dbReference>
<feature type="region of interest" description="Disordered" evidence="6">
    <location>
        <begin position="144"/>
        <end position="180"/>
    </location>
</feature>
<dbReference type="EMBL" id="KZ858980">
    <property type="protein sequence ID" value="RDW26410.1"/>
    <property type="molecule type" value="Genomic_DNA"/>
</dbReference>
<dbReference type="InterPro" id="IPR045196">
    <property type="entry name" value="IF2/IF5"/>
</dbReference>
<evidence type="ECO:0000256" key="3">
    <source>
        <dbReference type="ARBA" id="ARBA00022741"/>
    </source>
</evidence>
<evidence type="ECO:0000256" key="1">
    <source>
        <dbReference type="ARBA" id="ARBA00010397"/>
    </source>
</evidence>
<comment type="similarity">
    <text evidence="1">Belongs to the eIF-2-beta/eIF-5 family.</text>
</comment>
<protein>
    <submittedName>
        <fullName evidence="9">Domain found in IF2B/IF5-domain-containing protein</fullName>
    </submittedName>
</protein>
<dbReference type="PANTHER" id="PTHR23001">
    <property type="entry name" value="EUKARYOTIC TRANSLATION INITIATION FACTOR"/>
    <property type="match status" value="1"/>
</dbReference>
<reference evidence="9 11" key="2">
    <citation type="submission" date="2018-07" db="EMBL/GenBank/DDBJ databases">
        <title>Draft Genome Assemblies for Five Robust Yarrowia lipolytica Strains Exhibiting High Lipid Production and Pentose Sugar Utilization and Sugar Alcohol Secretion from Undetoxified Lignocellulosic Biomass Hydrolysates.</title>
        <authorList>
            <consortium name="DOE Joint Genome Institute"/>
            <person name="Walker C."/>
            <person name="Ryu S."/>
            <person name="Na H."/>
            <person name="Zane M."/>
            <person name="LaButti K."/>
            <person name="Lipzen A."/>
            <person name="Haridas S."/>
            <person name="Barry K."/>
            <person name="Grigoriev I.V."/>
            <person name="Quarterman J."/>
            <person name="Slininger P."/>
            <person name="Dien B."/>
            <person name="Trinh C.T."/>
        </authorList>
    </citation>
    <scope>NUCLEOTIDE SEQUENCE [LARGE SCALE GENOMIC DNA]</scope>
    <source>
        <strain evidence="9 11">YB392</strain>
    </source>
</reference>
<dbReference type="PANTHER" id="PTHR23001:SF7">
    <property type="entry name" value="EUKARYOTIC TRANSLATION INITIATION FACTOR 5"/>
    <property type="match status" value="1"/>
</dbReference>
<dbReference type="FunFam" id="1.25.40.180:FF:000031">
    <property type="entry name" value="Eukaryotic translation initiation factor 5"/>
    <property type="match status" value="1"/>
</dbReference>
<dbReference type="Gene3D" id="2.20.25.350">
    <property type="match status" value="1"/>
</dbReference>
<evidence type="ECO:0000259" key="7">
    <source>
        <dbReference type="PROSITE" id="PS51363"/>
    </source>
</evidence>
<evidence type="ECO:0000313" key="8">
    <source>
        <dbReference type="EMBL" id="AOW03729.1"/>
    </source>
</evidence>
<reference evidence="8 10" key="1">
    <citation type="journal article" date="2016" name="PLoS ONE">
        <title>Sequence Assembly of Yarrowia lipolytica Strain W29/CLIB89 Shows Transposable Element Diversity.</title>
        <authorList>
            <person name="Magnan C."/>
            <person name="Yu J."/>
            <person name="Chang I."/>
            <person name="Jahn E."/>
            <person name="Kanomata Y."/>
            <person name="Wu J."/>
            <person name="Zeller M."/>
            <person name="Oakes M."/>
            <person name="Baldi P."/>
            <person name="Sandmeyer S."/>
        </authorList>
    </citation>
    <scope>NUCLEOTIDE SEQUENCE [LARGE SCALE GENOMIC DNA]</scope>
    <source>
        <strain evidence="8">CLIB89</strain>
        <strain evidence="10">CLIB89(W29)</strain>
    </source>
</reference>
<dbReference type="GeneID" id="2910894"/>
<dbReference type="Gene3D" id="1.25.40.180">
    <property type="match status" value="1"/>
</dbReference>
<evidence type="ECO:0000313" key="10">
    <source>
        <dbReference type="Proteomes" id="UP000182444"/>
    </source>
</evidence>
<dbReference type="VEuPathDB" id="FungiDB:YALI1_D09504g"/>
<keyword evidence="3" id="KW-0547">Nucleotide-binding</keyword>
<dbReference type="SUPFAM" id="SSF75689">
    <property type="entry name" value="Zinc-binding domain of translation initiation factor 2 beta"/>
    <property type="match status" value="1"/>
</dbReference>
<dbReference type="PROSITE" id="PS51363">
    <property type="entry name" value="W2"/>
    <property type="match status" value="1"/>
</dbReference>
<evidence type="ECO:0000313" key="11">
    <source>
        <dbReference type="Proteomes" id="UP000256601"/>
    </source>
</evidence>
<keyword evidence="5" id="KW-0342">GTP-binding</keyword>
<keyword evidence="2" id="KW-0396">Initiation factor</keyword>
<dbReference type="CDD" id="cd11561">
    <property type="entry name" value="W2_eIF5"/>
    <property type="match status" value="1"/>
</dbReference>
<sequence>MSMINIRRDNPDPFYRYKMPAITSKIEGRGNGIKTAVINGSDVARALNRPPSYVIKYFGIELGAQTQISEDKDRYLVNGQHDAASLQDTLDGFINRFVLCEACKNPETELIITKNGDITRDCKACGKRTPVDIRHKLATFIVKNPPSQAKGKKGAAGAASNTSAQAPDVDDNEDGEPSDDELTKRINAEASELPAAATRADDDTWTVDTSAEAVAARQREVEQGVAGIALEENDAYTIFGEWCSEGEPSDVEIYKKAIELGISDDSKTVQVLPQVIFDKDIVKQIDEHKGLLTKIVASDEHEKALLGGIERLVGLTHPDLIPAVPKILFKLYELDLVSEEVAKKWGTKVSKRYVDKETSKKVRKAAKPFIDWLDEAEEESDSDDE</sequence>
<dbReference type="InterPro" id="IPR016190">
    <property type="entry name" value="Transl_init_fac_IF2/IF5_Zn-bd"/>
</dbReference>
<dbReference type="InterPro" id="IPR016189">
    <property type="entry name" value="Transl_init_fac_IF2/IF5_N"/>
</dbReference>
<dbReference type="FunFam" id="3.30.30.170:FF:000002">
    <property type="entry name" value="Eukaryotic translation initiation factor 5"/>
    <property type="match status" value="1"/>
</dbReference>
<dbReference type="GO" id="GO:0001732">
    <property type="term" value="P:formation of cytoplasmic translation initiation complex"/>
    <property type="evidence" value="ECO:0007669"/>
    <property type="project" value="TreeGrafter"/>
</dbReference>
<dbReference type="Pfam" id="PF01873">
    <property type="entry name" value="eIF-5_eIF-2B"/>
    <property type="match status" value="1"/>
</dbReference>
<accession>A0A1H6Q9K6</accession>
<dbReference type="Proteomes" id="UP000256601">
    <property type="component" value="Unassembled WGS sequence"/>
</dbReference>
<dbReference type="GO" id="GO:0005525">
    <property type="term" value="F:GTP binding"/>
    <property type="evidence" value="ECO:0007669"/>
    <property type="project" value="UniProtKB-KW"/>
</dbReference>
<dbReference type="GO" id="GO:0071074">
    <property type="term" value="F:eukaryotic initiation factor eIF2 binding"/>
    <property type="evidence" value="ECO:0007669"/>
    <property type="project" value="TreeGrafter"/>
</dbReference>
<dbReference type="SUPFAM" id="SSF100966">
    <property type="entry name" value="Translation initiation factor 2 beta, aIF2beta, N-terminal domain"/>
    <property type="match status" value="1"/>
</dbReference>
<feature type="compositionally biased region" description="Acidic residues" evidence="6">
    <location>
        <begin position="168"/>
        <end position="180"/>
    </location>
</feature>
<organism evidence="8 10">
    <name type="scientific">Yarrowia lipolytica</name>
    <name type="common">Candida lipolytica</name>
    <dbReference type="NCBI Taxonomy" id="4952"/>
    <lineage>
        <taxon>Eukaryota</taxon>
        <taxon>Fungi</taxon>
        <taxon>Dikarya</taxon>
        <taxon>Ascomycota</taxon>
        <taxon>Saccharomycotina</taxon>
        <taxon>Dipodascomycetes</taxon>
        <taxon>Dipodascales</taxon>
        <taxon>Dipodascales incertae sedis</taxon>
        <taxon>Yarrowia</taxon>
    </lineage>
</organism>
<dbReference type="eggNOG" id="KOG2767">
    <property type="taxonomic scope" value="Eukaryota"/>
</dbReference>
<evidence type="ECO:0000256" key="4">
    <source>
        <dbReference type="ARBA" id="ARBA00022917"/>
    </source>
</evidence>
<dbReference type="SUPFAM" id="SSF48371">
    <property type="entry name" value="ARM repeat"/>
    <property type="match status" value="1"/>
</dbReference>
<dbReference type="EMBL" id="CP017556">
    <property type="protein sequence ID" value="AOW03729.1"/>
    <property type="molecule type" value="Genomic_DNA"/>
</dbReference>
<proteinExistence type="inferred from homology"/>
<evidence type="ECO:0000313" key="9">
    <source>
        <dbReference type="EMBL" id="RDW26410.1"/>
    </source>
</evidence>
<evidence type="ECO:0000256" key="5">
    <source>
        <dbReference type="ARBA" id="ARBA00023134"/>
    </source>
</evidence>
<dbReference type="VEuPathDB" id="FungiDB:YALI0_D07436g"/>
<dbReference type="GO" id="GO:0003743">
    <property type="term" value="F:translation initiation factor activity"/>
    <property type="evidence" value="ECO:0007669"/>
    <property type="project" value="UniProtKB-KW"/>
</dbReference>
<dbReference type="OMA" id="YRYKMEK"/>
<dbReference type="OrthoDB" id="10250831at2759"/>
<dbReference type="Pfam" id="PF02020">
    <property type="entry name" value="W2"/>
    <property type="match status" value="1"/>
</dbReference>